<keyword evidence="7" id="KW-0862">Zinc</keyword>
<dbReference type="InterPro" id="IPR001841">
    <property type="entry name" value="Znf_RING"/>
</dbReference>
<evidence type="ECO:0000256" key="6">
    <source>
        <dbReference type="ARBA" id="ARBA00022786"/>
    </source>
</evidence>
<sequence length="178" mass="19872">MGSLPPSYRVGFNLSNQHQRIATIPQQNSTASRFQFLNGVDVPTPRVRVLPNSTSTLQFQEGVAVVDEVSASRIRVLPTTTITTQAQEDVTMMRLRPLLISACMRSRVHHKSATSSCFNDSGANLEKENDTCIICQAEYKKLEKIGILDCGHEYHVECVKQWLLINKTCPICRRAAVP</sequence>
<dbReference type="SUPFAM" id="SSF57850">
    <property type="entry name" value="RING/U-box"/>
    <property type="match status" value="1"/>
</dbReference>
<dbReference type="GO" id="GO:0005634">
    <property type="term" value="C:nucleus"/>
    <property type="evidence" value="ECO:0007669"/>
    <property type="project" value="TreeGrafter"/>
</dbReference>
<dbReference type="PANTHER" id="PTHR22937">
    <property type="entry name" value="E3 UBIQUITIN-PROTEIN LIGASE RNF165"/>
    <property type="match status" value="1"/>
</dbReference>
<evidence type="ECO:0000256" key="1">
    <source>
        <dbReference type="ARBA" id="ARBA00000900"/>
    </source>
</evidence>
<evidence type="ECO:0000313" key="11">
    <source>
        <dbReference type="Proteomes" id="UP001202328"/>
    </source>
</evidence>
<dbReference type="EC" id="2.3.2.27" evidence="2"/>
<evidence type="ECO:0000256" key="2">
    <source>
        <dbReference type="ARBA" id="ARBA00012483"/>
    </source>
</evidence>
<feature type="domain" description="RING-type" evidence="9">
    <location>
        <begin position="132"/>
        <end position="173"/>
    </location>
</feature>
<reference evidence="10" key="1">
    <citation type="submission" date="2022-04" db="EMBL/GenBank/DDBJ databases">
        <title>A functionally conserved STORR gene fusion in Papaver species that diverged 16.8 million years ago.</title>
        <authorList>
            <person name="Catania T."/>
        </authorList>
    </citation>
    <scope>NUCLEOTIDE SEQUENCE</scope>
    <source>
        <strain evidence="10">S-188037</strain>
    </source>
</reference>
<evidence type="ECO:0000256" key="8">
    <source>
        <dbReference type="PROSITE-ProRule" id="PRU00175"/>
    </source>
</evidence>
<dbReference type="PROSITE" id="PS50089">
    <property type="entry name" value="ZF_RING_2"/>
    <property type="match status" value="1"/>
</dbReference>
<dbReference type="InterPro" id="IPR045191">
    <property type="entry name" value="MBR1/2-like"/>
</dbReference>
<evidence type="ECO:0000256" key="5">
    <source>
        <dbReference type="ARBA" id="ARBA00022771"/>
    </source>
</evidence>
<dbReference type="InterPro" id="IPR013083">
    <property type="entry name" value="Znf_RING/FYVE/PHD"/>
</dbReference>
<keyword evidence="4" id="KW-0479">Metal-binding</keyword>
<dbReference type="AlphaFoldDB" id="A0AAD4T067"/>
<comment type="catalytic activity">
    <reaction evidence="1">
        <text>S-ubiquitinyl-[E2 ubiquitin-conjugating enzyme]-L-cysteine + [acceptor protein]-L-lysine = [E2 ubiquitin-conjugating enzyme]-L-cysteine + N(6)-ubiquitinyl-[acceptor protein]-L-lysine.</text>
        <dbReference type="EC" id="2.3.2.27"/>
    </reaction>
</comment>
<evidence type="ECO:0000313" key="10">
    <source>
        <dbReference type="EMBL" id="KAI3928366.1"/>
    </source>
</evidence>
<dbReference type="EMBL" id="JAJJMB010007708">
    <property type="protein sequence ID" value="KAI3928366.1"/>
    <property type="molecule type" value="Genomic_DNA"/>
</dbReference>
<protein>
    <recommendedName>
        <fullName evidence="2">RING-type E3 ubiquitin transferase</fullName>
        <ecNumber evidence="2">2.3.2.27</ecNumber>
    </recommendedName>
</protein>
<keyword evidence="3" id="KW-0808">Transferase</keyword>
<keyword evidence="5 8" id="KW-0863">Zinc-finger</keyword>
<dbReference type="Pfam" id="PF13639">
    <property type="entry name" value="zf-RING_2"/>
    <property type="match status" value="1"/>
</dbReference>
<accession>A0AAD4T067</accession>
<keyword evidence="11" id="KW-1185">Reference proteome</keyword>
<dbReference type="PANTHER" id="PTHR22937:SF222">
    <property type="entry name" value="RING-TYPE E3 UBIQUITIN TRANSFERASE"/>
    <property type="match status" value="1"/>
</dbReference>
<comment type="caution">
    <text evidence="10">The sequence shown here is derived from an EMBL/GenBank/DDBJ whole genome shotgun (WGS) entry which is preliminary data.</text>
</comment>
<evidence type="ECO:0000256" key="4">
    <source>
        <dbReference type="ARBA" id="ARBA00022723"/>
    </source>
</evidence>
<organism evidence="10 11">
    <name type="scientific">Papaver atlanticum</name>
    <dbReference type="NCBI Taxonomy" id="357466"/>
    <lineage>
        <taxon>Eukaryota</taxon>
        <taxon>Viridiplantae</taxon>
        <taxon>Streptophyta</taxon>
        <taxon>Embryophyta</taxon>
        <taxon>Tracheophyta</taxon>
        <taxon>Spermatophyta</taxon>
        <taxon>Magnoliopsida</taxon>
        <taxon>Ranunculales</taxon>
        <taxon>Papaveraceae</taxon>
        <taxon>Papaveroideae</taxon>
        <taxon>Papaver</taxon>
    </lineage>
</organism>
<keyword evidence="6" id="KW-0833">Ubl conjugation pathway</keyword>
<dbReference type="Proteomes" id="UP001202328">
    <property type="component" value="Unassembled WGS sequence"/>
</dbReference>
<evidence type="ECO:0000256" key="7">
    <source>
        <dbReference type="ARBA" id="ARBA00022833"/>
    </source>
</evidence>
<evidence type="ECO:0000259" key="9">
    <source>
        <dbReference type="PROSITE" id="PS50089"/>
    </source>
</evidence>
<gene>
    <name evidence="10" type="ORF">MKW98_023967</name>
</gene>
<evidence type="ECO:0000256" key="3">
    <source>
        <dbReference type="ARBA" id="ARBA00022679"/>
    </source>
</evidence>
<dbReference type="SMART" id="SM00184">
    <property type="entry name" value="RING"/>
    <property type="match status" value="1"/>
</dbReference>
<dbReference type="Gene3D" id="3.30.40.10">
    <property type="entry name" value="Zinc/RING finger domain, C3HC4 (zinc finger)"/>
    <property type="match status" value="1"/>
</dbReference>
<dbReference type="GO" id="GO:0008270">
    <property type="term" value="F:zinc ion binding"/>
    <property type="evidence" value="ECO:0007669"/>
    <property type="project" value="UniProtKB-KW"/>
</dbReference>
<name>A0AAD4T067_9MAGN</name>
<proteinExistence type="predicted"/>
<dbReference type="GO" id="GO:0061630">
    <property type="term" value="F:ubiquitin protein ligase activity"/>
    <property type="evidence" value="ECO:0007669"/>
    <property type="project" value="UniProtKB-EC"/>
</dbReference>